<proteinExistence type="predicted"/>
<comment type="caution">
    <text evidence="1">The sequence shown here is derived from an EMBL/GenBank/DDBJ whole genome shotgun (WGS) entry which is preliminary data.</text>
</comment>
<accession>A0A7J6E2T5</accession>
<dbReference type="AlphaFoldDB" id="A0A7J6E2T5"/>
<dbReference type="Proteomes" id="UP000583929">
    <property type="component" value="Unassembled WGS sequence"/>
</dbReference>
<protein>
    <submittedName>
        <fullName evidence="1">Uncharacterized protein</fullName>
    </submittedName>
</protein>
<evidence type="ECO:0000313" key="1">
    <source>
        <dbReference type="EMBL" id="KAF4352727.1"/>
    </source>
</evidence>
<sequence>MSSCMSPETMNVAIIAGIEAHLGPIIRAQKPNVGLYIVGRSTRLTMRFHLLPQKSCSELERYGSSKCGSSSTPFAARARAVVVAKIRSRMRV</sequence>
<gene>
    <name evidence="1" type="ORF">G4B88_009801</name>
</gene>
<dbReference type="EMBL" id="JAATIQ010000522">
    <property type="protein sequence ID" value="KAF4352727.1"/>
    <property type="molecule type" value="Genomic_DNA"/>
</dbReference>
<organism evidence="1 2">
    <name type="scientific">Cannabis sativa</name>
    <name type="common">Hemp</name>
    <name type="synonym">Marijuana</name>
    <dbReference type="NCBI Taxonomy" id="3483"/>
    <lineage>
        <taxon>Eukaryota</taxon>
        <taxon>Viridiplantae</taxon>
        <taxon>Streptophyta</taxon>
        <taxon>Embryophyta</taxon>
        <taxon>Tracheophyta</taxon>
        <taxon>Spermatophyta</taxon>
        <taxon>Magnoliopsida</taxon>
        <taxon>eudicotyledons</taxon>
        <taxon>Gunneridae</taxon>
        <taxon>Pentapetalae</taxon>
        <taxon>rosids</taxon>
        <taxon>fabids</taxon>
        <taxon>Rosales</taxon>
        <taxon>Cannabaceae</taxon>
        <taxon>Cannabis</taxon>
    </lineage>
</organism>
<evidence type="ECO:0000313" key="2">
    <source>
        <dbReference type="Proteomes" id="UP000583929"/>
    </source>
</evidence>
<name>A0A7J6E2T5_CANSA</name>
<reference evidence="1 2" key="1">
    <citation type="journal article" date="2020" name="bioRxiv">
        <title>Sequence and annotation of 42 cannabis genomes reveals extensive copy number variation in cannabinoid synthesis and pathogen resistance genes.</title>
        <authorList>
            <person name="Mckernan K.J."/>
            <person name="Helbert Y."/>
            <person name="Kane L.T."/>
            <person name="Ebling H."/>
            <person name="Zhang L."/>
            <person name="Liu B."/>
            <person name="Eaton Z."/>
            <person name="Mclaughlin S."/>
            <person name="Kingan S."/>
            <person name="Baybayan P."/>
            <person name="Concepcion G."/>
            <person name="Jordan M."/>
            <person name="Riva A."/>
            <person name="Barbazuk W."/>
            <person name="Harkins T."/>
        </authorList>
    </citation>
    <scope>NUCLEOTIDE SEQUENCE [LARGE SCALE GENOMIC DNA]</scope>
    <source>
        <strain evidence="2">cv. Jamaican Lion 4</strain>
        <tissue evidence="1">Leaf</tissue>
    </source>
</reference>
<keyword evidence="2" id="KW-1185">Reference proteome</keyword>